<keyword evidence="2 10" id="KW-0132">Cell division</keyword>
<keyword evidence="9 10" id="KW-0961">Cell wall biogenesis/degradation</keyword>
<comment type="subcellular location">
    <subcellularLocation>
        <location evidence="10">Cell membrane</location>
        <topology evidence="10">Peripheral membrane protein</topology>
        <orientation evidence="10">Cytoplasmic side</orientation>
    </subcellularLocation>
</comment>
<comment type="catalytic activity">
    <reaction evidence="10">
        <text>di-trans,octa-cis-undecaprenyl diphospho-N-acetyl-alpha-D-muramoyl-L-alanyl-D-glutamyl-meso-2,6-diaminopimeloyl-D-alanyl-D-alanine + UDP-N-acetyl-alpha-D-glucosamine = di-trans,octa-cis-undecaprenyl diphospho-[N-acetyl-alpha-D-glucosaminyl-(1-&gt;4)]-N-acetyl-alpha-D-muramoyl-L-alanyl-D-glutamyl-meso-2,6-diaminopimeloyl-D-alanyl-D-alanine + UDP + H(+)</text>
        <dbReference type="Rhea" id="RHEA:31227"/>
        <dbReference type="ChEBI" id="CHEBI:15378"/>
        <dbReference type="ChEBI" id="CHEBI:57705"/>
        <dbReference type="ChEBI" id="CHEBI:58223"/>
        <dbReference type="ChEBI" id="CHEBI:61387"/>
        <dbReference type="ChEBI" id="CHEBI:61388"/>
        <dbReference type="EC" id="2.4.1.227"/>
    </reaction>
</comment>
<dbReference type="InterPro" id="IPR004276">
    <property type="entry name" value="GlycoTrans_28_N"/>
</dbReference>
<dbReference type="InterPro" id="IPR007235">
    <property type="entry name" value="Glyco_trans_28_C"/>
</dbReference>
<sequence length="372" mass="41596">MSTTIVFTGGGSAGHVSGNLVLIPRCSEENWDIHYIGSEDGIERKLTAEYKEVTYHPISTGKLRRYLSWENVTDVFKVVRGIFQSYRLIRKLKPDVIFSKGGFVSVPVVLGAKLNKVPIIIHEPDLNLGLANRISRPFAQIMCTTFRETAQRYNSPKTVYVGPILKEELKLGSMLRGFISCGFTSDKPVLLIMGGSQGAHRINQMVKSVLSELVENFQVVHICGKGKLDHTLSMPGYKSYEFVTKELPDLLAMADIVVSRAGSGSIMELLSLQKPMLLIPHIQGGNRSGQQVNAQNFQQQGFADVLLEEQMTSQSFLKAIKQLYKNRTKYIDRMKEHEHGEGTDKVMDLIRRASGHEIRTTIDGNPNKAHIH</sequence>
<dbReference type="OrthoDB" id="9808936at2"/>
<evidence type="ECO:0000256" key="3">
    <source>
        <dbReference type="ARBA" id="ARBA00022676"/>
    </source>
</evidence>
<comment type="caution">
    <text evidence="13">The sequence shown here is derived from an EMBL/GenBank/DDBJ whole genome shotgun (WGS) entry which is preliminary data.</text>
</comment>
<dbReference type="EC" id="2.4.1.227" evidence="10"/>
<keyword evidence="4 10" id="KW-0808">Transferase</keyword>
<comment type="function">
    <text evidence="10">Cell wall formation. Catalyzes the transfer of a GlcNAc subunit on undecaprenyl-pyrophosphoryl-MurNAc-pentapeptide (lipid intermediate I) to form undecaprenyl-pyrophosphoryl-MurNAc-(pentapeptide)GlcNAc (lipid intermediate II).</text>
</comment>
<evidence type="ECO:0000256" key="5">
    <source>
        <dbReference type="ARBA" id="ARBA00022960"/>
    </source>
</evidence>
<dbReference type="GO" id="GO:0051301">
    <property type="term" value="P:cell division"/>
    <property type="evidence" value="ECO:0007669"/>
    <property type="project" value="UniProtKB-KW"/>
</dbReference>
<evidence type="ECO:0000259" key="12">
    <source>
        <dbReference type="Pfam" id="PF04101"/>
    </source>
</evidence>
<proteinExistence type="inferred from homology"/>
<dbReference type="Proteomes" id="UP000279446">
    <property type="component" value="Unassembled WGS sequence"/>
</dbReference>
<dbReference type="GO" id="GO:0008360">
    <property type="term" value="P:regulation of cell shape"/>
    <property type="evidence" value="ECO:0007669"/>
    <property type="project" value="UniProtKB-KW"/>
</dbReference>
<evidence type="ECO:0000256" key="7">
    <source>
        <dbReference type="ARBA" id="ARBA00023136"/>
    </source>
</evidence>
<name>A0A433YBL6_9BACL</name>
<comment type="pathway">
    <text evidence="10">Cell wall biogenesis; peptidoglycan biosynthesis.</text>
</comment>
<evidence type="ECO:0000256" key="2">
    <source>
        <dbReference type="ARBA" id="ARBA00022618"/>
    </source>
</evidence>
<evidence type="ECO:0000256" key="1">
    <source>
        <dbReference type="ARBA" id="ARBA00022475"/>
    </source>
</evidence>
<reference evidence="13 14" key="1">
    <citation type="submission" date="2018-12" db="EMBL/GenBank/DDBJ databases">
        <authorList>
            <person name="Sun L."/>
            <person name="Chen Z."/>
        </authorList>
    </citation>
    <scope>NUCLEOTIDE SEQUENCE [LARGE SCALE GENOMIC DNA]</scope>
    <source>
        <strain evidence="13 14">DSM 15890</strain>
    </source>
</reference>
<keyword evidence="14" id="KW-1185">Reference proteome</keyword>
<dbReference type="AlphaFoldDB" id="A0A433YBL6"/>
<feature type="binding site" evidence="10">
    <location>
        <position position="196"/>
    </location>
    <ligand>
        <name>UDP-N-acetyl-alpha-D-glucosamine</name>
        <dbReference type="ChEBI" id="CHEBI:57705"/>
    </ligand>
</feature>
<dbReference type="UniPathway" id="UPA00219"/>
<dbReference type="SUPFAM" id="SSF53756">
    <property type="entry name" value="UDP-Glycosyltransferase/glycogen phosphorylase"/>
    <property type="match status" value="1"/>
</dbReference>
<dbReference type="Pfam" id="PF03033">
    <property type="entry name" value="Glyco_transf_28"/>
    <property type="match status" value="1"/>
</dbReference>
<dbReference type="GO" id="GO:0005975">
    <property type="term" value="P:carbohydrate metabolic process"/>
    <property type="evidence" value="ECO:0007669"/>
    <property type="project" value="InterPro"/>
</dbReference>
<dbReference type="EMBL" id="RZNY01000005">
    <property type="protein sequence ID" value="RUT47260.1"/>
    <property type="molecule type" value="Genomic_DNA"/>
</dbReference>
<dbReference type="HAMAP" id="MF_00033">
    <property type="entry name" value="MurG"/>
    <property type="match status" value="1"/>
</dbReference>
<dbReference type="InterPro" id="IPR006009">
    <property type="entry name" value="GlcNAc_MurG"/>
</dbReference>
<keyword evidence="5 10" id="KW-0133">Cell shape</keyword>
<dbReference type="RefSeq" id="WP_127191661.1">
    <property type="nucleotide sequence ID" value="NZ_RZNY01000005.1"/>
</dbReference>
<dbReference type="PANTHER" id="PTHR21015">
    <property type="entry name" value="UDP-N-ACETYLGLUCOSAMINE--N-ACETYLMURAMYL-(PENTAPEPTIDE) PYROPHOSPHORYL-UNDECAPRENOL N-ACETYLGLUCOSAMINE TRANSFERASE 1"/>
    <property type="match status" value="1"/>
</dbReference>
<evidence type="ECO:0000313" key="14">
    <source>
        <dbReference type="Proteomes" id="UP000279446"/>
    </source>
</evidence>
<protein>
    <recommendedName>
        <fullName evidence="10">UDP-N-acetylglucosamine--N-acetylmuramyl-(pentapeptide) pyrophosphoryl-undecaprenol N-acetylglucosamine transferase</fullName>
        <ecNumber evidence="10">2.4.1.227</ecNumber>
    </recommendedName>
    <alternativeName>
        <fullName evidence="10">Undecaprenyl-PP-MurNAc-pentapeptide-UDPGlcNAc GlcNAc transferase</fullName>
    </alternativeName>
</protein>
<dbReference type="GO" id="GO:0009252">
    <property type="term" value="P:peptidoglycan biosynthetic process"/>
    <property type="evidence" value="ECO:0007669"/>
    <property type="project" value="UniProtKB-UniRule"/>
</dbReference>
<feature type="binding site" evidence="10">
    <location>
        <position position="290"/>
    </location>
    <ligand>
        <name>UDP-N-acetyl-alpha-D-glucosamine</name>
        <dbReference type="ChEBI" id="CHEBI:57705"/>
    </ligand>
</feature>
<comment type="similarity">
    <text evidence="10">Belongs to the glycosyltransferase 28 family. MurG subfamily.</text>
</comment>
<comment type="caution">
    <text evidence="10">Lacks conserved residue(s) required for the propagation of feature annotation.</text>
</comment>
<dbReference type="Pfam" id="PF04101">
    <property type="entry name" value="Glyco_tran_28_C"/>
    <property type="match status" value="1"/>
</dbReference>
<dbReference type="GO" id="GO:0071555">
    <property type="term" value="P:cell wall organization"/>
    <property type="evidence" value="ECO:0007669"/>
    <property type="project" value="UniProtKB-KW"/>
</dbReference>
<organism evidence="13 14">
    <name type="scientific">Paenibacillus anaericanus</name>
    <dbReference type="NCBI Taxonomy" id="170367"/>
    <lineage>
        <taxon>Bacteria</taxon>
        <taxon>Bacillati</taxon>
        <taxon>Bacillota</taxon>
        <taxon>Bacilli</taxon>
        <taxon>Bacillales</taxon>
        <taxon>Paenibacillaceae</taxon>
        <taxon>Paenibacillus</taxon>
    </lineage>
</organism>
<accession>A0A433YBL6</accession>
<evidence type="ECO:0000256" key="6">
    <source>
        <dbReference type="ARBA" id="ARBA00022984"/>
    </source>
</evidence>
<evidence type="ECO:0000313" key="13">
    <source>
        <dbReference type="EMBL" id="RUT47260.1"/>
    </source>
</evidence>
<evidence type="ECO:0000256" key="4">
    <source>
        <dbReference type="ARBA" id="ARBA00022679"/>
    </source>
</evidence>
<keyword evidence="3 10" id="KW-0328">Glycosyltransferase</keyword>
<dbReference type="PANTHER" id="PTHR21015:SF27">
    <property type="entry name" value="UDP-N-ACETYLGLUCOSAMINE--N-ACETYLMURAMYL-(PENTAPEPTIDE) PYROPHOSPHORYL-UNDECAPRENOL N-ACETYLGLUCOSAMINE TRANSFERASE"/>
    <property type="match status" value="1"/>
</dbReference>
<keyword evidence="8 10" id="KW-0131">Cell cycle</keyword>
<keyword evidence="1 10" id="KW-1003">Cell membrane</keyword>
<feature type="domain" description="Glycosyltransferase family 28 N-terminal" evidence="11">
    <location>
        <begin position="5"/>
        <end position="140"/>
    </location>
</feature>
<gene>
    <name evidence="10" type="primary">murG</name>
    <name evidence="13" type="ORF">EJP82_08805</name>
</gene>
<keyword evidence="6 10" id="KW-0573">Peptidoglycan synthesis</keyword>
<dbReference type="CDD" id="cd03785">
    <property type="entry name" value="GT28_MurG"/>
    <property type="match status" value="1"/>
</dbReference>
<evidence type="ECO:0000256" key="10">
    <source>
        <dbReference type="HAMAP-Rule" id="MF_00033"/>
    </source>
</evidence>
<dbReference type="GO" id="GO:0050511">
    <property type="term" value="F:undecaprenyldiphospho-muramoylpentapeptide beta-N-acetylglucosaminyltransferase activity"/>
    <property type="evidence" value="ECO:0007669"/>
    <property type="project" value="UniProtKB-UniRule"/>
</dbReference>
<feature type="binding site" evidence="10">
    <location>
        <begin position="12"/>
        <end position="14"/>
    </location>
    <ligand>
        <name>UDP-N-acetyl-alpha-D-glucosamine</name>
        <dbReference type="ChEBI" id="CHEBI:57705"/>
    </ligand>
</feature>
<dbReference type="NCBIfam" id="NF009102">
    <property type="entry name" value="PRK12446.1"/>
    <property type="match status" value="1"/>
</dbReference>
<keyword evidence="7 10" id="KW-0472">Membrane</keyword>
<dbReference type="GO" id="GO:0005886">
    <property type="term" value="C:plasma membrane"/>
    <property type="evidence" value="ECO:0007669"/>
    <property type="project" value="UniProtKB-SubCell"/>
</dbReference>
<evidence type="ECO:0000256" key="9">
    <source>
        <dbReference type="ARBA" id="ARBA00023316"/>
    </source>
</evidence>
<dbReference type="GO" id="GO:0051991">
    <property type="term" value="F:UDP-N-acetyl-D-glucosamine:N-acetylmuramoyl-L-alanyl-D-glutamyl-meso-2,6-diaminopimelyl-D-alanyl-D-alanine-diphosphoundecaprenol 4-beta-N-acetylglucosaminlytransferase activity"/>
    <property type="evidence" value="ECO:0007669"/>
    <property type="project" value="RHEA"/>
</dbReference>
<feature type="domain" description="Glycosyl transferase family 28 C-terminal" evidence="12">
    <location>
        <begin position="189"/>
        <end position="337"/>
    </location>
</feature>
<evidence type="ECO:0000259" key="11">
    <source>
        <dbReference type="Pfam" id="PF03033"/>
    </source>
</evidence>
<dbReference type="Gene3D" id="3.40.50.2000">
    <property type="entry name" value="Glycogen Phosphorylase B"/>
    <property type="match status" value="2"/>
</dbReference>
<evidence type="ECO:0000256" key="8">
    <source>
        <dbReference type="ARBA" id="ARBA00023306"/>
    </source>
</evidence>